<organism evidence="5 6">
    <name type="scientific">Herpetosiphon geysericola</name>
    <dbReference type="NCBI Taxonomy" id="70996"/>
    <lineage>
        <taxon>Bacteria</taxon>
        <taxon>Bacillati</taxon>
        <taxon>Chloroflexota</taxon>
        <taxon>Chloroflexia</taxon>
        <taxon>Herpetosiphonales</taxon>
        <taxon>Herpetosiphonaceae</taxon>
        <taxon>Herpetosiphon</taxon>
    </lineage>
</organism>
<dbReference type="PATRIC" id="fig|70996.4.peg.2891"/>
<sequence length="390" mass="44224">MSEWANIKLGDVADITSSKRIFYSDYVASGIPFFRSKEIIELEFGFKIEEPLYISHDKFESIRNKYGAPQDGDLLISAVGERSGIPFVVNNLGPFYFKDGNLIWIRNISSRLNANFLYRWIKSYIGQRSLESIMIGSAQKALTIEGLKSLQIPLPPIPQQQAIADVLSSLDAKIDLLHRQNATLEEMAETLFRQWFIEDARDGWNKGNLIDEFTITMGQSPAGSSYNEHGQGMPMFQGNADFGFRFPTNRVYTTAPMRLAQRFDTLISVRAPVGEQNMAWETCCIGRGVAAIRYKENPSLYTYTFFKIRSLMQSLKAFNNEGTVFGSITKTDLEALSVALPPTDLINQFEQQCKPINDKIIHNTQQIQKLEHLRDTLLPKLMSGEIRVAY</sequence>
<dbReference type="EMBL" id="LGKP01000030">
    <property type="protein sequence ID" value="KPL83034.1"/>
    <property type="molecule type" value="Genomic_DNA"/>
</dbReference>
<keyword evidence="3" id="KW-0238">DNA-binding</keyword>
<dbReference type="Proteomes" id="UP000050277">
    <property type="component" value="Unassembled WGS sequence"/>
</dbReference>
<name>A0A0N8GQ90_9CHLR</name>
<dbReference type="GO" id="GO:0003677">
    <property type="term" value="F:DNA binding"/>
    <property type="evidence" value="ECO:0007669"/>
    <property type="project" value="UniProtKB-KW"/>
</dbReference>
<reference evidence="5 6" key="1">
    <citation type="submission" date="2015-07" db="EMBL/GenBank/DDBJ databases">
        <title>Whole genome sequence of Herpetosiphon geysericola DSM 7119.</title>
        <authorList>
            <person name="Hemp J."/>
            <person name="Ward L.M."/>
            <person name="Pace L.A."/>
            <person name="Fischer W.W."/>
        </authorList>
    </citation>
    <scope>NUCLEOTIDE SEQUENCE [LARGE SCALE GENOMIC DNA]</scope>
    <source>
        <strain evidence="5 6">DSM 7119</strain>
    </source>
</reference>
<gene>
    <name evidence="5" type="ORF">SE18_19520</name>
</gene>
<keyword evidence="2" id="KW-0680">Restriction system</keyword>
<dbReference type="CDD" id="cd17495">
    <property type="entry name" value="RMtype1_S_Cep9333ORF4827P-TRD2-CR2_like"/>
    <property type="match status" value="1"/>
</dbReference>
<dbReference type="Pfam" id="PF01420">
    <property type="entry name" value="Methylase_S"/>
    <property type="match status" value="1"/>
</dbReference>
<dbReference type="InterPro" id="IPR044946">
    <property type="entry name" value="Restrct_endonuc_typeI_TRD_sf"/>
</dbReference>
<dbReference type="InterPro" id="IPR052021">
    <property type="entry name" value="Type-I_RS_S_subunit"/>
</dbReference>
<dbReference type="Gene3D" id="1.10.287.1120">
    <property type="entry name" value="Bipartite methylase S protein"/>
    <property type="match status" value="1"/>
</dbReference>
<dbReference type="InterPro" id="IPR000055">
    <property type="entry name" value="Restrct_endonuc_typeI_TRD"/>
</dbReference>
<evidence type="ECO:0000313" key="5">
    <source>
        <dbReference type="EMBL" id="KPL83034.1"/>
    </source>
</evidence>
<dbReference type="AlphaFoldDB" id="A0A0N8GQ90"/>
<proteinExistence type="inferred from homology"/>
<comment type="similarity">
    <text evidence="1">Belongs to the type-I restriction system S methylase family.</text>
</comment>
<dbReference type="REBASE" id="132963">
    <property type="entry name" value="S.HgeGC42ORF19525P"/>
</dbReference>
<evidence type="ECO:0000256" key="1">
    <source>
        <dbReference type="ARBA" id="ARBA00010923"/>
    </source>
</evidence>
<dbReference type="PANTHER" id="PTHR30408">
    <property type="entry name" value="TYPE-1 RESTRICTION ENZYME ECOKI SPECIFICITY PROTEIN"/>
    <property type="match status" value="1"/>
</dbReference>
<dbReference type="OrthoDB" id="161510at2"/>
<accession>A0A0N8GQ90</accession>
<dbReference type="STRING" id="70996.SE18_19520"/>
<dbReference type="Gene3D" id="3.90.220.20">
    <property type="entry name" value="DNA methylase specificity domains"/>
    <property type="match status" value="2"/>
</dbReference>
<feature type="domain" description="Type I restriction modification DNA specificity" evidence="4">
    <location>
        <begin position="1"/>
        <end position="186"/>
    </location>
</feature>
<dbReference type="PANTHER" id="PTHR30408:SF12">
    <property type="entry name" value="TYPE I RESTRICTION ENZYME MJAVIII SPECIFICITY SUBUNIT"/>
    <property type="match status" value="1"/>
</dbReference>
<keyword evidence="6" id="KW-1185">Reference proteome</keyword>
<dbReference type="SUPFAM" id="SSF116734">
    <property type="entry name" value="DNA methylase specificity domain"/>
    <property type="match status" value="2"/>
</dbReference>
<comment type="caution">
    <text evidence="5">The sequence shown here is derived from an EMBL/GenBank/DDBJ whole genome shotgun (WGS) entry which is preliminary data.</text>
</comment>
<dbReference type="RefSeq" id="WP_054536143.1">
    <property type="nucleotide sequence ID" value="NZ_LGKP01000030.1"/>
</dbReference>
<evidence type="ECO:0000259" key="4">
    <source>
        <dbReference type="Pfam" id="PF01420"/>
    </source>
</evidence>
<dbReference type="CDD" id="cd17289">
    <property type="entry name" value="RMtype1_S_BamJRS5ORF1993P-TRD1-CR1_like"/>
    <property type="match status" value="1"/>
</dbReference>
<evidence type="ECO:0000256" key="3">
    <source>
        <dbReference type="ARBA" id="ARBA00023125"/>
    </source>
</evidence>
<protein>
    <recommendedName>
        <fullName evidence="4">Type I restriction modification DNA specificity domain-containing protein</fullName>
    </recommendedName>
</protein>
<evidence type="ECO:0000313" key="6">
    <source>
        <dbReference type="Proteomes" id="UP000050277"/>
    </source>
</evidence>
<dbReference type="GO" id="GO:0009307">
    <property type="term" value="P:DNA restriction-modification system"/>
    <property type="evidence" value="ECO:0007669"/>
    <property type="project" value="UniProtKB-KW"/>
</dbReference>
<evidence type="ECO:0000256" key="2">
    <source>
        <dbReference type="ARBA" id="ARBA00022747"/>
    </source>
</evidence>